<reference evidence="2 3" key="1">
    <citation type="submission" date="2023-06" db="EMBL/GenBank/DDBJ databases">
        <title>Five Gram-positive bacteria isolated from mangrove sediments in Shenzhen, Guangdong, China.</title>
        <authorList>
            <person name="Yu S."/>
            <person name="Zheng W."/>
            <person name="Huang Y."/>
        </authorList>
    </citation>
    <scope>NUCLEOTIDE SEQUENCE [LARGE SCALE GENOMIC DNA]</scope>
    <source>
        <strain evidence="2 3">SaN35-3</strain>
    </source>
</reference>
<organism evidence="2 3">
    <name type="scientific">Bacillus carboniphilus</name>
    <dbReference type="NCBI Taxonomy" id="86663"/>
    <lineage>
        <taxon>Bacteria</taxon>
        <taxon>Bacillati</taxon>
        <taxon>Bacillota</taxon>
        <taxon>Bacilli</taxon>
        <taxon>Bacillales</taxon>
        <taxon>Bacillaceae</taxon>
        <taxon>Bacillus</taxon>
    </lineage>
</organism>
<dbReference type="RefSeq" id="WP_226542810.1">
    <property type="nucleotide sequence ID" value="NZ_CP129013.1"/>
</dbReference>
<feature type="transmembrane region" description="Helical" evidence="1">
    <location>
        <begin position="107"/>
        <end position="128"/>
    </location>
</feature>
<evidence type="ECO:0000313" key="2">
    <source>
        <dbReference type="EMBL" id="WLR42253.1"/>
    </source>
</evidence>
<evidence type="ECO:0000313" key="3">
    <source>
        <dbReference type="Proteomes" id="UP001197974"/>
    </source>
</evidence>
<proteinExistence type="predicted"/>
<sequence>MLKQKCKISFISILLSLLLLPVFFPVDLPFHFSIEGLLDSYFQSLLFYIVYGTIFMITIGVPVNFLAGTITKSITKFTHIINLLIHVIPAFLFFSPLLFLFSLQESLLFIGMAVFSASIFFVVDEIIYHKINLKTRRATLLYFVPLLTYLTFTGPSFVQILDNNITSAQIEKKGRPIVTAIINGEEIKINSSYSWSSHGGGEVYDTDPYLIHPKNGMDDIYFTDPLTSITFNFDNNSGQPEFYAYYYENNEKKKVKIVDSTIELPNNIPSQLVKFVATWDNHERISFVIGVSSEE</sequence>
<name>A0ABY9JUT5_9BACI</name>
<keyword evidence="3" id="KW-1185">Reference proteome</keyword>
<feature type="transmembrane region" description="Helical" evidence="1">
    <location>
        <begin position="140"/>
        <end position="161"/>
    </location>
</feature>
<feature type="transmembrane region" description="Helical" evidence="1">
    <location>
        <begin position="41"/>
        <end position="67"/>
    </location>
</feature>
<gene>
    <name evidence="2" type="ORF">LC087_16200</name>
</gene>
<accession>A0ABY9JUT5</accession>
<keyword evidence="1" id="KW-0472">Membrane</keyword>
<protein>
    <submittedName>
        <fullName evidence="2">Uncharacterized protein</fullName>
    </submittedName>
</protein>
<dbReference type="EMBL" id="CP129013">
    <property type="protein sequence ID" value="WLR42253.1"/>
    <property type="molecule type" value="Genomic_DNA"/>
</dbReference>
<dbReference type="Proteomes" id="UP001197974">
    <property type="component" value="Chromosome"/>
</dbReference>
<keyword evidence="1" id="KW-1133">Transmembrane helix</keyword>
<evidence type="ECO:0000256" key="1">
    <source>
        <dbReference type="SAM" id="Phobius"/>
    </source>
</evidence>
<keyword evidence="1" id="KW-0812">Transmembrane</keyword>
<feature type="transmembrane region" description="Helical" evidence="1">
    <location>
        <begin position="79"/>
        <end position="101"/>
    </location>
</feature>